<dbReference type="FunFam" id="1.20.272.10:FF:000004">
    <property type="entry name" value="Replication factor C subunit 5"/>
    <property type="match status" value="1"/>
</dbReference>
<dbReference type="InterPro" id="IPR047854">
    <property type="entry name" value="RFC_lid"/>
</dbReference>
<dbReference type="GO" id="GO:0005663">
    <property type="term" value="C:DNA replication factor C complex"/>
    <property type="evidence" value="ECO:0007669"/>
    <property type="project" value="TreeGrafter"/>
</dbReference>
<comment type="similarity">
    <text evidence="2">Belongs to the activator 1 small subunits family.</text>
</comment>
<dbReference type="SMART" id="SM00382">
    <property type="entry name" value="AAA"/>
    <property type="match status" value="1"/>
</dbReference>
<dbReference type="GO" id="GO:0016887">
    <property type="term" value="F:ATP hydrolysis activity"/>
    <property type="evidence" value="ECO:0007669"/>
    <property type="project" value="InterPro"/>
</dbReference>
<dbReference type="PANTHER" id="PTHR11669:SF9">
    <property type="entry name" value="REPLICATION FACTOR C SUBUNIT 5"/>
    <property type="match status" value="1"/>
</dbReference>
<dbReference type="Pfam" id="PF08542">
    <property type="entry name" value="Rep_fac_C"/>
    <property type="match status" value="1"/>
</dbReference>
<dbReference type="GO" id="GO:0006281">
    <property type="term" value="P:DNA repair"/>
    <property type="evidence" value="ECO:0007669"/>
    <property type="project" value="TreeGrafter"/>
</dbReference>
<dbReference type="SUPFAM" id="SSF52540">
    <property type="entry name" value="P-loop containing nucleoside triphosphate hydrolases"/>
    <property type="match status" value="1"/>
</dbReference>
<dbReference type="InterPro" id="IPR003959">
    <property type="entry name" value="ATPase_AAA_core"/>
</dbReference>
<dbReference type="Pfam" id="PF00004">
    <property type="entry name" value="AAA"/>
    <property type="match status" value="1"/>
</dbReference>
<reference evidence="8" key="1">
    <citation type="submission" date="2022-04" db="EMBL/GenBank/DDBJ databases">
        <authorList>
            <person name="Xu L."/>
            <person name="Lv Z."/>
        </authorList>
    </citation>
    <scope>NUCLEOTIDE SEQUENCE</scope>
    <source>
        <strain evidence="8">LV_2022a</strain>
    </source>
</reference>
<dbReference type="GO" id="GO:0003689">
    <property type="term" value="F:DNA clamp loader activity"/>
    <property type="evidence" value="ECO:0007669"/>
    <property type="project" value="TreeGrafter"/>
</dbReference>
<dbReference type="CDD" id="cd00009">
    <property type="entry name" value="AAA"/>
    <property type="match status" value="1"/>
</dbReference>
<keyword evidence="6" id="KW-0539">Nucleus</keyword>
<accession>A0AAE1Z9D1</accession>
<dbReference type="AlphaFoldDB" id="A0AAE1Z9D1"/>
<keyword evidence="9" id="KW-1185">Reference proteome</keyword>
<dbReference type="SUPFAM" id="SSF48019">
    <property type="entry name" value="post-AAA+ oligomerization domain-like"/>
    <property type="match status" value="1"/>
</dbReference>
<feature type="domain" description="AAA+ ATPase" evidence="7">
    <location>
        <begin position="37"/>
        <end position="164"/>
    </location>
</feature>
<dbReference type="InterPro" id="IPR003593">
    <property type="entry name" value="AAA+_ATPase"/>
</dbReference>
<dbReference type="EMBL" id="JALJAT010000005">
    <property type="protein sequence ID" value="KAK4469558.1"/>
    <property type="molecule type" value="Genomic_DNA"/>
</dbReference>
<evidence type="ECO:0000313" key="9">
    <source>
        <dbReference type="Proteomes" id="UP001292079"/>
    </source>
</evidence>
<comment type="caution">
    <text evidence="8">The sequence shown here is derived from an EMBL/GenBank/DDBJ whole genome shotgun (WGS) entry which is preliminary data.</text>
</comment>
<sequence length="325" mass="36190">MSMEIPWIEKYRPSSIEDLISHGDISKTIKRFIDNDKLPHLLFYGPPGTGKTSTILAAAKRLYSRQFASMVLELNASDDRGIDVVREQVLSFASTKTLFAGKFKLVILDEADSMTKDAQNALRRIIEKFTENTRFCLICNYLSKIIPAMQSRCTKFRFAPLGFNDVDLCLRKIATNEGVTLTDDGVKAIHQFASGDMRKSINLLQSTSMSSKTVDGPSVYACVAYPSPEEIRSLLDHLLNEPISTAYHNIMATKNLKGIALQDIITEIHPLIMRIALPDAIRCDLLIALSDIEHRMSQGASERLQLGAFISAFTRAKVALEAKVC</sequence>
<gene>
    <name evidence="8" type="ORF">MN116_006603</name>
</gene>
<dbReference type="InterPro" id="IPR027417">
    <property type="entry name" value="P-loop_NTPase"/>
</dbReference>
<dbReference type="Gene3D" id="1.20.272.10">
    <property type="match status" value="1"/>
</dbReference>
<evidence type="ECO:0000256" key="6">
    <source>
        <dbReference type="ARBA" id="ARBA00023242"/>
    </source>
</evidence>
<proteinExistence type="inferred from homology"/>
<dbReference type="GO" id="GO:0005634">
    <property type="term" value="C:nucleus"/>
    <property type="evidence" value="ECO:0007669"/>
    <property type="project" value="UniProtKB-SubCell"/>
</dbReference>
<dbReference type="CDD" id="cd18140">
    <property type="entry name" value="HLD_clamp_RFC"/>
    <property type="match status" value="1"/>
</dbReference>
<evidence type="ECO:0000256" key="2">
    <source>
        <dbReference type="ARBA" id="ARBA00005378"/>
    </source>
</evidence>
<name>A0AAE1Z9D1_SCHME</name>
<dbReference type="GO" id="GO:0003677">
    <property type="term" value="F:DNA binding"/>
    <property type="evidence" value="ECO:0007669"/>
    <property type="project" value="InterPro"/>
</dbReference>
<dbReference type="Pfam" id="PF21960">
    <property type="entry name" value="RCF1-5-like_lid"/>
    <property type="match status" value="1"/>
</dbReference>
<dbReference type="InterPro" id="IPR013748">
    <property type="entry name" value="Rep_factorC_C"/>
</dbReference>
<evidence type="ECO:0000256" key="4">
    <source>
        <dbReference type="ARBA" id="ARBA00022741"/>
    </source>
</evidence>
<keyword evidence="5" id="KW-0067">ATP-binding</keyword>
<evidence type="ECO:0000256" key="5">
    <source>
        <dbReference type="ARBA" id="ARBA00022840"/>
    </source>
</evidence>
<comment type="subcellular location">
    <subcellularLocation>
        <location evidence="1">Nucleus</location>
    </subcellularLocation>
</comment>
<dbReference type="GO" id="GO:0006261">
    <property type="term" value="P:DNA-templated DNA replication"/>
    <property type="evidence" value="ECO:0007669"/>
    <property type="project" value="TreeGrafter"/>
</dbReference>
<dbReference type="Proteomes" id="UP001292079">
    <property type="component" value="Unassembled WGS sequence"/>
</dbReference>
<dbReference type="InterPro" id="IPR008921">
    <property type="entry name" value="DNA_pol3_clamp-load_cplx_C"/>
</dbReference>
<evidence type="ECO:0000313" key="8">
    <source>
        <dbReference type="EMBL" id="KAK4469558.1"/>
    </source>
</evidence>
<evidence type="ECO:0000256" key="3">
    <source>
        <dbReference type="ARBA" id="ARBA00022705"/>
    </source>
</evidence>
<dbReference type="InterPro" id="IPR050238">
    <property type="entry name" value="DNA_Rep/Repair_Clamp_Loader"/>
</dbReference>
<keyword evidence="4" id="KW-0547">Nucleotide-binding</keyword>
<evidence type="ECO:0000256" key="1">
    <source>
        <dbReference type="ARBA" id="ARBA00004123"/>
    </source>
</evidence>
<dbReference type="Gene3D" id="1.10.8.60">
    <property type="match status" value="1"/>
</dbReference>
<dbReference type="GO" id="GO:0005524">
    <property type="term" value="F:ATP binding"/>
    <property type="evidence" value="ECO:0007669"/>
    <property type="project" value="UniProtKB-KW"/>
</dbReference>
<dbReference type="PANTHER" id="PTHR11669">
    <property type="entry name" value="REPLICATION FACTOR C / DNA POLYMERASE III GAMMA-TAU SUBUNIT"/>
    <property type="match status" value="1"/>
</dbReference>
<dbReference type="NCBIfam" id="NF001679">
    <property type="entry name" value="PRK00440.1"/>
    <property type="match status" value="1"/>
</dbReference>
<reference evidence="8" key="2">
    <citation type="journal article" date="2023" name="Infect Dis Poverty">
        <title>Chromosome-scale genome of the human blood fluke Schistosoma mekongi and its implications for public health.</title>
        <authorList>
            <person name="Zhou M."/>
            <person name="Xu L."/>
            <person name="Xu D."/>
            <person name="Chen W."/>
            <person name="Khan J."/>
            <person name="Hu Y."/>
            <person name="Huang H."/>
            <person name="Wei H."/>
            <person name="Zhang Y."/>
            <person name="Chusongsang P."/>
            <person name="Tanasarnprasert K."/>
            <person name="Hu X."/>
            <person name="Limpanont Y."/>
            <person name="Lv Z."/>
        </authorList>
    </citation>
    <scope>NUCLEOTIDE SEQUENCE</scope>
    <source>
        <strain evidence="8">LV_2022a</strain>
    </source>
</reference>
<dbReference type="FunFam" id="3.40.50.300:FF:000129">
    <property type="entry name" value="Replication factor C subunit 5"/>
    <property type="match status" value="1"/>
</dbReference>
<protein>
    <recommendedName>
        <fullName evidence="7">AAA+ ATPase domain-containing protein</fullName>
    </recommendedName>
</protein>
<dbReference type="Gene3D" id="3.40.50.300">
    <property type="entry name" value="P-loop containing nucleotide triphosphate hydrolases"/>
    <property type="match status" value="1"/>
</dbReference>
<evidence type="ECO:0000259" key="7">
    <source>
        <dbReference type="SMART" id="SM00382"/>
    </source>
</evidence>
<keyword evidence="3" id="KW-0235">DNA replication</keyword>
<organism evidence="8 9">
    <name type="scientific">Schistosoma mekongi</name>
    <name type="common">Parasitic worm</name>
    <dbReference type="NCBI Taxonomy" id="38744"/>
    <lineage>
        <taxon>Eukaryota</taxon>
        <taxon>Metazoa</taxon>
        <taxon>Spiralia</taxon>
        <taxon>Lophotrochozoa</taxon>
        <taxon>Platyhelminthes</taxon>
        <taxon>Trematoda</taxon>
        <taxon>Digenea</taxon>
        <taxon>Strigeidida</taxon>
        <taxon>Schistosomatoidea</taxon>
        <taxon>Schistosomatidae</taxon>
        <taxon>Schistosoma</taxon>
    </lineage>
</organism>